<keyword evidence="5 6" id="KW-0472">Membrane</keyword>
<evidence type="ECO:0000256" key="2">
    <source>
        <dbReference type="ARBA" id="ARBA00022475"/>
    </source>
</evidence>
<gene>
    <name evidence="8" type="ORF">BOV88_10510</name>
    <name evidence="7" type="ORF">JV46_10990</name>
</gene>
<feature type="transmembrane region" description="Helical" evidence="6">
    <location>
        <begin position="142"/>
        <end position="162"/>
    </location>
</feature>
<dbReference type="RefSeq" id="WP_052132251.1">
    <property type="nucleotide sequence ID" value="NZ_JRAA01000002.1"/>
</dbReference>
<protein>
    <submittedName>
        <fullName evidence="7">Uncharacterized protein</fullName>
    </submittedName>
</protein>
<name>A0A0B0H5D0_SOVGS</name>
<evidence type="ECO:0000313" key="10">
    <source>
        <dbReference type="Proteomes" id="UP000190962"/>
    </source>
</evidence>
<keyword evidence="9" id="KW-1185">Reference proteome</keyword>
<evidence type="ECO:0000256" key="4">
    <source>
        <dbReference type="ARBA" id="ARBA00022989"/>
    </source>
</evidence>
<accession>A0A0B0H5D0</accession>
<evidence type="ECO:0000313" key="8">
    <source>
        <dbReference type="EMBL" id="OOY34309.1"/>
    </source>
</evidence>
<feature type="transmembrane region" description="Helical" evidence="6">
    <location>
        <begin position="211"/>
        <end position="235"/>
    </location>
</feature>
<keyword evidence="4 6" id="KW-1133">Transmembrane helix</keyword>
<comment type="caution">
    <text evidence="7">The sequence shown here is derived from an EMBL/GenBank/DDBJ whole genome shotgun (WGS) entry which is preliminary data.</text>
</comment>
<dbReference type="PATRIC" id="fig|2340.3.peg.2002"/>
<evidence type="ECO:0000313" key="9">
    <source>
        <dbReference type="Proteomes" id="UP000030856"/>
    </source>
</evidence>
<dbReference type="GeneID" id="86992295"/>
<evidence type="ECO:0000256" key="3">
    <source>
        <dbReference type="ARBA" id="ARBA00022692"/>
    </source>
</evidence>
<dbReference type="InterPro" id="IPR022791">
    <property type="entry name" value="L-PG_synthase/AglD"/>
</dbReference>
<proteinExistence type="predicted"/>
<dbReference type="EMBL" id="MPNX01000017">
    <property type="protein sequence ID" value="OOY34309.1"/>
    <property type="molecule type" value="Genomic_DNA"/>
</dbReference>
<dbReference type="OrthoDB" id="421014at2"/>
<dbReference type="PANTHER" id="PTHR39087:SF2">
    <property type="entry name" value="UPF0104 MEMBRANE PROTEIN MJ1595"/>
    <property type="match status" value="1"/>
</dbReference>
<dbReference type="eggNOG" id="COG0392">
    <property type="taxonomic scope" value="Bacteria"/>
</dbReference>
<dbReference type="GO" id="GO:0005886">
    <property type="term" value="C:plasma membrane"/>
    <property type="evidence" value="ECO:0007669"/>
    <property type="project" value="UniProtKB-SubCell"/>
</dbReference>
<dbReference type="AlphaFoldDB" id="A0A0B0H5D0"/>
<keyword evidence="3 6" id="KW-0812">Transmembrane</keyword>
<sequence length="300" mass="33370">MMPVARSRLLVAVIIAIIYLALVHYLFDLKVIISQWRELPASTLMLATAGLLISYLLRAWRNHNFFALDHFPTSIRLTLIHNALNHWLPARTGEFSFPLLMKRYFGHGYAGSTHGLLWLRLMDLHALAGTALPVFYPFLNTALFFLLLTAWLASMPLAFWLLGHFRQHILANPSDKRLATMMKKAVNELTGSKRTFFIAWLLSMTNWTVKICLLTLLVTAFVTVPATAALTAVIAGELTSILPIHAPGGLGTYEAGMSAAFTLFSIDFKSGLQAAVQAHLFLLNLAIISAVFALLIPKKR</sequence>
<dbReference type="Pfam" id="PF03706">
    <property type="entry name" value="LPG_synthase_TM"/>
    <property type="match status" value="1"/>
</dbReference>
<feature type="transmembrane region" description="Helical" evidence="6">
    <location>
        <begin position="274"/>
        <end position="296"/>
    </location>
</feature>
<reference evidence="7 9" key="1">
    <citation type="journal article" date="2014" name="BMC Genomics">
        <title>The genome of the intracellular bacterium of the coastal bivalve, Solemya velum: a blueprint for thriving in and out of symbiosis.</title>
        <authorList>
            <person name="Dmytrenko O."/>
            <person name="Russell S.L."/>
            <person name="Loo W.T."/>
            <person name="Fontanez K.M."/>
            <person name="Liao L."/>
            <person name="Roeselers G."/>
            <person name="Sharma R."/>
            <person name="Stewart F.J."/>
            <person name="Newton I.L."/>
            <person name="Woyke T."/>
            <person name="Wu D."/>
            <person name="Lang J.M."/>
            <person name="Eisen J.A."/>
            <person name="Cavanaugh C.M."/>
        </authorList>
    </citation>
    <scope>NUCLEOTIDE SEQUENCE [LARGE SCALE GENOMIC DNA]</scope>
    <source>
        <strain evidence="7 9">WH</strain>
    </source>
</reference>
<feature type="transmembrane region" description="Helical" evidence="6">
    <location>
        <begin position="39"/>
        <end position="57"/>
    </location>
</feature>
<evidence type="ECO:0000256" key="5">
    <source>
        <dbReference type="ARBA" id="ARBA00023136"/>
    </source>
</evidence>
<dbReference type="STRING" id="2340.JV46_10990"/>
<dbReference type="Proteomes" id="UP000190962">
    <property type="component" value="Unassembled WGS sequence"/>
</dbReference>
<keyword evidence="2" id="KW-1003">Cell membrane</keyword>
<evidence type="ECO:0000256" key="6">
    <source>
        <dbReference type="SAM" id="Phobius"/>
    </source>
</evidence>
<dbReference type="EMBL" id="JRAA01000002">
    <property type="protein sequence ID" value="KHF25383.1"/>
    <property type="molecule type" value="Genomic_DNA"/>
</dbReference>
<comment type="subcellular location">
    <subcellularLocation>
        <location evidence="1">Cell membrane</location>
        <topology evidence="1">Multi-pass membrane protein</topology>
    </subcellularLocation>
</comment>
<organism evidence="7 9">
    <name type="scientific">Solemya velum gill symbiont</name>
    <dbReference type="NCBI Taxonomy" id="2340"/>
    <lineage>
        <taxon>Bacteria</taxon>
        <taxon>Pseudomonadati</taxon>
        <taxon>Pseudomonadota</taxon>
        <taxon>Gammaproteobacteria</taxon>
        <taxon>sulfur-oxidizing symbionts</taxon>
    </lineage>
</organism>
<reference evidence="8 10" key="2">
    <citation type="submission" date="2016-11" db="EMBL/GenBank/DDBJ databases">
        <title>Mixed transmission modes and dynamic genome evolution in an obligate animal-bacterial symbiosis.</title>
        <authorList>
            <person name="Russell S.L."/>
            <person name="Corbett-Detig R.B."/>
            <person name="Cavanaugh C.M."/>
        </authorList>
    </citation>
    <scope>NUCLEOTIDE SEQUENCE [LARGE SCALE GENOMIC DNA]</scope>
    <source>
        <strain evidence="8">MA-KB16</strain>
    </source>
</reference>
<dbReference type="Proteomes" id="UP000030856">
    <property type="component" value="Unassembled WGS sequence"/>
</dbReference>
<evidence type="ECO:0000313" key="7">
    <source>
        <dbReference type="EMBL" id="KHF25383.1"/>
    </source>
</evidence>
<evidence type="ECO:0000256" key="1">
    <source>
        <dbReference type="ARBA" id="ARBA00004651"/>
    </source>
</evidence>
<feature type="transmembrane region" description="Helical" evidence="6">
    <location>
        <begin position="9"/>
        <end position="27"/>
    </location>
</feature>
<dbReference type="PANTHER" id="PTHR39087">
    <property type="entry name" value="UPF0104 MEMBRANE PROTEIN MJ1595"/>
    <property type="match status" value="1"/>
</dbReference>